<comment type="caution">
    <text evidence="2">The sequence shown here is derived from an EMBL/GenBank/DDBJ whole genome shotgun (WGS) entry which is preliminary data.</text>
</comment>
<evidence type="ECO:0000259" key="1">
    <source>
        <dbReference type="Pfam" id="PF07238"/>
    </source>
</evidence>
<organism evidence="2 3">
    <name type="scientific">Aurantiacibacter rhizosphaerae</name>
    <dbReference type="NCBI Taxonomy" id="2691582"/>
    <lineage>
        <taxon>Bacteria</taxon>
        <taxon>Pseudomonadati</taxon>
        <taxon>Pseudomonadota</taxon>
        <taxon>Alphaproteobacteria</taxon>
        <taxon>Sphingomonadales</taxon>
        <taxon>Erythrobacteraceae</taxon>
        <taxon>Aurantiacibacter</taxon>
    </lineage>
</organism>
<evidence type="ECO:0000313" key="3">
    <source>
        <dbReference type="Proteomes" id="UP000461409"/>
    </source>
</evidence>
<feature type="domain" description="PilZ" evidence="1">
    <location>
        <begin position="120"/>
        <end position="191"/>
    </location>
</feature>
<gene>
    <name evidence="2" type="ORF">GRF63_01100</name>
</gene>
<protein>
    <submittedName>
        <fullName evidence="2">PilZ domain-containing protein</fullName>
    </submittedName>
</protein>
<dbReference type="GO" id="GO:0035438">
    <property type="term" value="F:cyclic-di-GMP binding"/>
    <property type="evidence" value="ECO:0007669"/>
    <property type="project" value="InterPro"/>
</dbReference>
<dbReference type="AlphaFoldDB" id="A0A844XA16"/>
<dbReference type="EMBL" id="WUBR01000001">
    <property type="protein sequence ID" value="MWV26488.1"/>
    <property type="molecule type" value="Genomic_DNA"/>
</dbReference>
<name>A0A844XA16_9SPHN</name>
<accession>A0A844XA16</accession>
<reference evidence="2 3" key="2">
    <citation type="submission" date="2020-02" db="EMBL/GenBank/DDBJ databases">
        <title>Erythrobacter dongmakensis sp. nov., isolated from a tidal mudflat.</title>
        <authorList>
            <person name="Kim I.S."/>
        </authorList>
    </citation>
    <scope>NUCLEOTIDE SEQUENCE [LARGE SCALE GENOMIC DNA]</scope>
    <source>
        <strain evidence="2 3">GH3-10</strain>
    </source>
</reference>
<dbReference type="RefSeq" id="WP_160484176.1">
    <property type="nucleotide sequence ID" value="NZ_WUBR01000001.1"/>
</dbReference>
<dbReference type="Proteomes" id="UP000461409">
    <property type="component" value="Unassembled WGS sequence"/>
</dbReference>
<dbReference type="Pfam" id="PF07238">
    <property type="entry name" value="PilZ"/>
    <property type="match status" value="2"/>
</dbReference>
<reference evidence="2 3" key="1">
    <citation type="submission" date="2019-12" db="EMBL/GenBank/DDBJ databases">
        <authorList>
            <person name="Lee S.D."/>
        </authorList>
    </citation>
    <scope>NUCLEOTIDE SEQUENCE [LARGE SCALE GENOMIC DNA]</scope>
    <source>
        <strain evidence="2 3">GH3-10</strain>
    </source>
</reference>
<keyword evidence="3" id="KW-1185">Reference proteome</keyword>
<proteinExistence type="predicted"/>
<feature type="domain" description="PilZ" evidence="1">
    <location>
        <begin position="25"/>
        <end position="101"/>
    </location>
</feature>
<dbReference type="InterPro" id="IPR009875">
    <property type="entry name" value="PilZ_domain"/>
</dbReference>
<sequence length="209" mass="23499">MQNALKFGAAPRRAVGAPYGEVEQRIAERFTLLIRAAKLVTDSGEFLCVIRDVSETGISVRIFHRLPDTHRIFVELQNGDGYEVDLVWQDEDRAGFRFADDVNIMRIIEMPSSFTKRAIRLNLAARASVVTLEGRSEIVEITDLSQQGAKITCSCQFAIDERVKISADGLPETYAKVRWRKDGSCGLIFEDTYQYGDLARIAEHLQRAG</sequence>
<evidence type="ECO:0000313" key="2">
    <source>
        <dbReference type="EMBL" id="MWV26488.1"/>
    </source>
</evidence>
<dbReference type="SUPFAM" id="SSF141371">
    <property type="entry name" value="PilZ domain-like"/>
    <property type="match status" value="2"/>
</dbReference>